<proteinExistence type="predicted"/>
<dbReference type="GO" id="GO:0046813">
    <property type="term" value="P:receptor-mediated virion attachment to host cell"/>
    <property type="evidence" value="ECO:0007669"/>
    <property type="project" value="TreeGrafter"/>
</dbReference>
<evidence type="ECO:0000313" key="3">
    <source>
        <dbReference type="EMBL" id="GAJ13893.1"/>
    </source>
</evidence>
<evidence type="ECO:0000256" key="2">
    <source>
        <dbReference type="ARBA" id="ARBA00022803"/>
    </source>
</evidence>
<reference evidence="3" key="1">
    <citation type="journal article" date="2014" name="Front. Microbiol.">
        <title>High frequency of phylogenetically diverse reductive dehalogenase-homologous genes in deep subseafloor sedimentary metagenomes.</title>
        <authorList>
            <person name="Kawai M."/>
            <person name="Futagami T."/>
            <person name="Toyoda A."/>
            <person name="Takaki Y."/>
            <person name="Nishi S."/>
            <person name="Hori S."/>
            <person name="Arai W."/>
            <person name="Tsubouchi T."/>
            <person name="Morono Y."/>
            <person name="Uchiyama I."/>
            <person name="Ito T."/>
            <person name="Fujiyama A."/>
            <person name="Inagaki F."/>
            <person name="Takami H."/>
        </authorList>
    </citation>
    <scope>NUCLEOTIDE SEQUENCE</scope>
    <source>
        <strain evidence="3">Expedition CK06-06</strain>
    </source>
</reference>
<dbReference type="Pfam" id="PF13431">
    <property type="entry name" value="TPR_17"/>
    <property type="match status" value="1"/>
</dbReference>
<keyword evidence="2" id="KW-0802">TPR repeat</keyword>
<protein>
    <submittedName>
        <fullName evidence="3">Uncharacterized protein</fullName>
    </submittedName>
</protein>
<dbReference type="EMBL" id="BARW01028530">
    <property type="protein sequence ID" value="GAJ13893.1"/>
    <property type="molecule type" value="Genomic_DNA"/>
</dbReference>
<comment type="caution">
    <text evidence="3">The sequence shown here is derived from an EMBL/GenBank/DDBJ whole genome shotgun (WGS) entry which is preliminary data.</text>
</comment>
<evidence type="ECO:0000256" key="1">
    <source>
        <dbReference type="ARBA" id="ARBA00022737"/>
    </source>
</evidence>
<accession>X1U8L4</accession>
<dbReference type="AlphaFoldDB" id="X1U8L4"/>
<dbReference type="GO" id="GO:0009279">
    <property type="term" value="C:cell outer membrane"/>
    <property type="evidence" value="ECO:0007669"/>
    <property type="project" value="TreeGrafter"/>
</dbReference>
<organism evidence="3">
    <name type="scientific">marine sediment metagenome</name>
    <dbReference type="NCBI Taxonomy" id="412755"/>
    <lineage>
        <taxon>unclassified sequences</taxon>
        <taxon>metagenomes</taxon>
        <taxon>ecological metagenomes</taxon>
    </lineage>
</organism>
<dbReference type="Gene3D" id="1.25.40.10">
    <property type="entry name" value="Tetratricopeptide repeat domain"/>
    <property type="match status" value="2"/>
</dbReference>
<dbReference type="SUPFAM" id="SSF48452">
    <property type="entry name" value="TPR-like"/>
    <property type="match status" value="1"/>
</dbReference>
<keyword evidence="1" id="KW-0677">Repeat</keyword>
<name>X1U8L4_9ZZZZ</name>
<dbReference type="InterPro" id="IPR050498">
    <property type="entry name" value="Ycf3"/>
</dbReference>
<gene>
    <name evidence="3" type="ORF">S12H4_46042</name>
</gene>
<feature type="non-terminal residue" evidence="3">
    <location>
        <position position="1"/>
    </location>
</feature>
<dbReference type="PANTHER" id="PTHR44858">
    <property type="entry name" value="TETRATRICOPEPTIDE REPEAT PROTEIN 6"/>
    <property type="match status" value="1"/>
</dbReference>
<dbReference type="PROSITE" id="PS50005">
    <property type="entry name" value="TPR"/>
    <property type="match status" value="1"/>
</dbReference>
<sequence>TPEAHALYLKGQQHFFKWKKEGFEKAIEYFQKAIEVDSNHAQAYALLADSYCWLGSLGYLTPKEVYSRANPPLSKALEIDDMLPEAHLALTEIRFYNVWDWVGAEPEYKKAIELNQNFAWARAKYAYYLTSMGRFEEAIAEAERALQLDPLSPSHRQLREGRDRCLSRGRGNSSSVRWLCLSSISTHKFYLM</sequence>
<dbReference type="SMART" id="SM00028">
    <property type="entry name" value="TPR"/>
    <property type="match status" value="2"/>
</dbReference>
<dbReference type="PANTHER" id="PTHR44858:SF1">
    <property type="entry name" value="UDP-N-ACETYLGLUCOSAMINE--PEPTIDE N-ACETYLGLUCOSAMINYLTRANSFERASE SPINDLY-RELATED"/>
    <property type="match status" value="1"/>
</dbReference>
<dbReference type="InterPro" id="IPR011990">
    <property type="entry name" value="TPR-like_helical_dom_sf"/>
</dbReference>
<dbReference type="InterPro" id="IPR019734">
    <property type="entry name" value="TPR_rpt"/>
</dbReference>
<dbReference type="Pfam" id="PF13181">
    <property type="entry name" value="TPR_8"/>
    <property type="match status" value="1"/>
</dbReference>